<gene>
    <name evidence="3" type="ORF">GL284_06780</name>
</gene>
<evidence type="ECO:0000313" key="3">
    <source>
        <dbReference type="EMBL" id="MTH63967.1"/>
    </source>
</evidence>
<comment type="caution">
    <text evidence="3">The sequence shown here is derived from an EMBL/GenBank/DDBJ whole genome shotgun (WGS) entry which is preliminary data.</text>
</comment>
<dbReference type="InterPro" id="IPR010333">
    <property type="entry name" value="VirJ"/>
</dbReference>
<reference evidence="3 4" key="1">
    <citation type="submission" date="2019-11" db="EMBL/GenBank/DDBJ databases">
        <authorList>
            <person name="Dong K."/>
        </authorList>
    </citation>
    <scope>NUCLEOTIDE SEQUENCE [LARGE SCALE GENOMIC DNA]</scope>
    <source>
        <strain evidence="3 4">DK608</strain>
    </source>
</reference>
<organism evidence="3 4">
    <name type="scientific">Paracoccus shanxieyensis</name>
    <dbReference type="NCBI Taxonomy" id="2675752"/>
    <lineage>
        <taxon>Bacteria</taxon>
        <taxon>Pseudomonadati</taxon>
        <taxon>Pseudomonadota</taxon>
        <taxon>Alphaproteobacteria</taxon>
        <taxon>Rhodobacterales</taxon>
        <taxon>Paracoccaceae</taxon>
        <taxon>Paracoccus</taxon>
    </lineage>
</organism>
<dbReference type="EMBL" id="WMII01000005">
    <property type="protein sequence ID" value="MTH63967.1"/>
    <property type="molecule type" value="Genomic_DNA"/>
</dbReference>
<dbReference type="InterPro" id="IPR011225">
    <property type="entry name" value="IV_sec_VirJ"/>
</dbReference>
<keyword evidence="4" id="KW-1185">Reference proteome</keyword>
<proteinExistence type="predicted"/>
<dbReference type="Proteomes" id="UP000478740">
    <property type="component" value="Unassembled WGS sequence"/>
</dbReference>
<dbReference type="Gene3D" id="3.40.50.1820">
    <property type="entry name" value="alpha/beta hydrolase"/>
    <property type="match status" value="2"/>
</dbReference>
<dbReference type="SUPFAM" id="SSF53474">
    <property type="entry name" value="alpha/beta-Hydrolases"/>
    <property type="match status" value="2"/>
</dbReference>
<keyword evidence="1" id="KW-0732">Signal</keyword>
<dbReference type="RefSeq" id="WP_155043841.1">
    <property type="nucleotide sequence ID" value="NZ_WMIH01000004.1"/>
</dbReference>
<protein>
    <submittedName>
        <fullName evidence="3">Virulence factor family protein</fullName>
    </submittedName>
</protein>
<dbReference type="AlphaFoldDB" id="A0A6L6IZY4"/>
<dbReference type="PIRSF" id="PIRSF029063">
    <property type="entry name" value="IV_sec_VirJ"/>
    <property type="match status" value="1"/>
</dbReference>
<dbReference type="Pfam" id="PF06057">
    <property type="entry name" value="VirJ"/>
    <property type="match status" value="1"/>
</dbReference>
<feature type="chain" id="PRO_5026907857" evidence="1">
    <location>
        <begin position="21"/>
        <end position="460"/>
    </location>
</feature>
<feature type="domain" description="Bacterial virulence" evidence="2">
    <location>
        <begin position="270"/>
        <end position="459"/>
    </location>
</feature>
<evidence type="ECO:0000313" key="4">
    <source>
        <dbReference type="Proteomes" id="UP000478740"/>
    </source>
</evidence>
<evidence type="ECO:0000256" key="1">
    <source>
        <dbReference type="SAM" id="SignalP"/>
    </source>
</evidence>
<accession>A0A6L6IZY4</accession>
<sequence>MLALTGLLLVGPGLALSALAAPARAQEGPEMVEAEGAYDAGMITDPHVYLPKGKMAGVVFLISDAAGWGDADDAEARHLRDQGQAVVGLDLPSYLQGLEQHPNDCAYAIADIEDLSGRLQAQAGGDYRLPVIAGRGDGGGLALALAAQVPASTLAATVVVDPAAAIPLQAPLCTEAKREAVGSRFSYGLQTGPLNQKLDVVLTDRATPDSRAHVAALDADFPEMKVSQTAGATDAALQVALDARLTALAQAEGPLDLPLDEMPVAKPALDTMAIFYSGDGGWRDLDYEVGQQLQAAGVPVVGVDSLRYFWSERTPEETAADLSRIIRHYRAAWGVRHVVLLGYSFGADILPVSYDLLPDQDKASVAMLSLLALSHDRDFVIHVSGWLGLSSESQQDPTADLARVPPGLVQCVYGTEDDEDACHSLTGLGYELLPIKGGHHFDEDYPALTTRILDALKRRL</sequence>
<dbReference type="InterPro" id="IPR029058">
    <property type="entry name" value="AB_hydrolase_fold"/>
</dbReference>
<name>A0A6L6IZY4_9RHOB</name>
<evidence type="ECO:0000259" key="2">
    <source>
        <dbReference type="Pfam" id="PF06057"/>
    </source>
</evidence>
<feature type="signal peptide" evidence="1">
    <location>
        <begin position="1"/>
        <end position="20"/>
    </location>
</feature>